<dbReference type="Pfam" id="PF00059">
    <property type="entry name" value="Lectin_C"/>
    <property type="match status" value="1"/>
</dbReference>
<dbReference type="KEGG" id="epa:110255158"/>
<protein>
    <recommendedName>
        <fullName evidence="2">C-type lectin domain-containing protein</fullName>
    </recommendedName>
</protein>
<dbReference type="EnsemblMetazoa" id="XM_021062217.2">
    <property type="protein sequence ID" value="XP_020917876.2"/>
    <property type="gene ID" value="LOC110255158"/>
</dbReference>
<dbReference type="InterPro" id="IPR050111">
    <property type="entry name" value="C-type_lectin/snaclec_domain"/>
</dbReference>
<evidence type="ECO:0000313" key="4">
    <source>
        <dbReference type="Proteomes" id="UP000887567"/>
    </source>
</evidence>
<dbReference type="SMART" id="SM00034">
    <property type="entry name" value="CLECT"/>
    <property type="match status" value="1"/>
</dbReference>
<keyword evidence="4" id="KW-1185">Reference proteome</keyword>
<dbReference type="PROSITE" id="PS50041">
    <property type="entry name" value="C_TYPE_LECTIN_2"/>
    <property type="match status" value="1"/>
</dbReference>
<keyword evidence="1" id="KW-0732">Signal</keyword>
<feature type="chain" id="PRO_5036815901" description="C-type lectin domain-containing protein" evidence="1">
    <location>
        <begin position="22"/>
        <end position="174"/>
    </location>
</feature>
<evidence type="ECO:0000259" key="2">
    <source>
        <dbReference type="PROSITE" id="PS50041"/>
    </source>
</evidence>
<dbReference type="Proteomes" id="UP000887567">
    <property type="component" value="Unplaced"/>
</dbReference>
<evidence type="ECO:0000256" key="1">
    <source>
        <dbReference type="SAM" id="SignalP"/>
    </source>
</evidence>
<dbReference type="OrthoDB" id="8950604at2759"/>
<feature type="domain" description="C-type lectin" evidence="2">
    <location>
        <begin position="43"/>
        <end position="153"/>
    </location>
</feature>
<dbReference type="RefSeq" id="XP_020917876.2">
    <property type="nucleotide sequence ID" value="XM_021062217.2"/>
</dbReference>
<proteinExistence type="predicted"/>
<organism evidence="3 4">
    <name type="scientific">Exaiptasia diaphana</name>
    <name type="common">Tropical sea anemone</name>
    <name type="synonym">Aiptasia pulchella</name>
    <dbReference type="NCBI Taxonomy" id="2652724"/>
    <lineage>
        <taxon>Eukaryota</taxon>
        <taxon>Metazoa</taxon>
        <taxon>Cnidaria</taxon>
        <taxon>Anthozoa</taxon>
        <taxon>Hexacorallia</taxon>
        <taxon>Actiniaria</taxon>
        <taxon>Aiptasiidae</taxon>
        <taxon>Exaiptasia</taxon>
    </lineage>
</organism>
<dbReference type="SUPFAM" id="SSF56436">
    <property type="entry name" value="C-type lectin-like"/>
    <property type="match status" value="1"/>
</dbReference>
<dbReference type="InterPro" id="IPR001304">
    <property type="entry name" value="C-type_lectin-like"/>
</dbReference>
<dbReference type="InterPro" id="IPR016186">
    <property type="entry name" value="C-type_lectin-like/link_sf"/>
</dbReference>
<accession>A0A913YAV6</accession>
<dbReference type="GeneID" id="110255158"/>
<sequence length="174" mass="19687">MLSKTVLYIAFISIEVCFVHGKAVPSFLPCPNGWITYEGSPSCYKVPHQPTNSWHEARKTCISMGSDLAVISSTKESNFVSMLIHTYFPHTSFGWIGFLADTKRNFFWVDGSPLKGNFLNWAKGEPNNAFVKNEDCGSIFVDKRNMKWNDLLCLWNRKIGYACEKQRASAKVAC</sequence>
<dbReference type="PANTHER" id="PTHR22803">
    <property type="entry name" value="MANNOSE, PHOSPHOLIPASE, LECTIN RECEPTOR RELATED"/>
    <property type="match status" value="1"/>
</dbReference>
<dbReference type="Gene3D" id="3.10.100.10">
    <property type="entry name" value="Mannose-Binding Protein A, subunit A"/>
    <property type="match status" value="1"/>
</dbReference>
<evidence type="ECO:0000313" key="3">
    <source>
        <dbReference type="EnsemblMetazoa" id="XP_020917876.2"/>
    </source>
</evidence>
<dbReference type="OMA" id="YWICKKS"/>
<reference evidence="3" key="1">
    <citation type="submission" date="2022-11" db="UniProtKB">
        <authorList>
            <consortium name="EnsemblMetazoa"/>
        </authorList>
    </citation>
    <scope>IDENTIFICATION</scope>
</reference>
<feature type="signal peptide" evidence="1">
    <location>
        <begin position="1"/>
        <end position="21"/>
    </location>
</feature>
<dbReference type="InterPro" id="IPR016187">
    <property type="entry name" value="CTDL_fold"/>
</dbReference>
<name>A0A913YAV6_EXADI</name>
<dbReference type="AlphaFoldDB" id="A0A913YAV6"/>